<sequence length="316" mass="35622">MKRRKKMQTRSPRNDQPATKPLGRSPHSDRSATSRSLRSDRQSLSVSRYVATDLQRVGRYVATDPQRSLRSDRPSLSVSRYVVTDPSRTQSLRSDLTVADIDQRDYDVILLGDGASDAPQIVDPSQDDATKVEPKTNLEMEGLNIMELDTHEHFERAGRSDTCFGELGELSELSDTTLELDELSDTNLELNELNDTEDGAGLDQLHQMLDEIKVSQQTRSRPTARRERPRRTNQSEEEIGEEEFHEDVNKSQKKSTTTCAPVAEQPIFISEKPNDLMESLMICEDKCELPSPESDFMLDNEKTNAETNLFATGASE</sequence>
<evidence type="ECO:0000313" key="3">
    <source>
        <dbReference type="Proteomes" id="UP000266723"/>
    </source>
</evidence>
<keyword evidence="3" id="KW-1185">Reference proteome</keyword>
<comment type="caution">
    <text evidence="2">The sequence shown here is derived from an EMBL/GenBank/DDBJ whole genome shotgun (WGS) entry which is preliminary data.</text>
</comment>
<feature type="compositionally biased region" description="Acidic residues" evidence="1">
    <location>
        <begin position="235"/>
        <end position="245"/>
    </location>
</feature>
<proteinExistence type="predicted"/>
<evidence type="ECO:0000256" key="1">
    <source>
        <dbReference type="SAM" id="MobiDB-lite"/>
    </source>
</evidence>
<protein>
    <submittedName>
        <fullName evidence="2">Uncharacterized protein</fullName>
    </submittedName>
</protein>
<accession>A0ABQ7EGZ4</accession>
<feature type="region of interest" description="Disordered" evidence="1">
    <location>
        <begin position="1"/>
        <end position="48"/>
    </location>
</feature>
<reference evidence="2 3" key="1">
    <citation type="journal article" date="2020" name="BMC Genomics">
        <title>Intraspecific diversification of the crop wild relative Brassica cretica Lam. using demographic model selection.</title>
        <authorList>
            <person name="Kioukis A."/>
            <person name="Michalopoulou V.A."/>
            <person name="Briers L."/>
            <person name="Pirintsos S."/>
            <person name="Studholme D.J."/>
            <person name="Pavlidis P."/>
            <person name="Sarris P.F."/>
        </authorList>
    </citation>
    <scope>NUCLEOTIDE SEQUENCE [LARGE SCALE GENOMIC DNA]</scope>
    <source>
        <strain evidence="3">cv. PFS-1207/04</strain>
    </source>
</reference>
<feature type="compositionally biased region" description="Basic and acidic residues" evidence="1">
    <location>
        <begin position="26"/>
        <end position="41"/>
    </location>
</feature>
<name>A0ABQ7EGZ4_BRACR</name>
<gene>
    <name evidence="2" type="ORF">DY000_02020850</name>
</gene>
<feature type="region of interest" description="Disordered" evidence="1">
    <location>
        <begin position="213"/>
        <end position="259"/>
    </location>
</feature>
<dbReference type="Proteomes" id="UP000266723">
    <property type="component" value="Unassembled WGS sequence"/>
</dbReference>
<evidence type="ECO:0000313" key="2">
    <source>
        <dbReference type="EMBL" id="KAF3596503.1"/>
    </source>
</evidence>
<dbReference type="EMBL" id="QGKV02000299">
    <property type="protein sequence ID" value="KAF3596503.1"/>
    <property type="molecule type" value="Genomic_DNA"/>
</dbReference>
<feature type="region of interest" description="Disordered" evidence="1">
    <location>
        <begin position="289"/>
        <end position="316"/>
    </location>
</feature>
<organism evidence="2 3">
    <name type="scientific">Brassica cretica</name>
    <name type="common">Mustard</name>
    <dbReference type="NCBI Taxonomy" id="69181"/>
    <lineage>
        <taxon>Eukaryota</taxon>
        <taxon>Viridiplantae</taxon>
        <taxon>Streptophyta</taxon>
        <taxon>Embryophyta</taxon>
        <taxon>Tracheophyta</taxon>
        <taxon>Spermatophyta</taxon>
        <taxon>Magnoliopsida</taxon>
        <taxon>eudicotyledons</taxon>
        <taxon>Gunneridae</taxon>
        <taxon>Pentapetalae</taxon>
        <taxon>rosids</taxon>
        <taxon>malvids</taxon>
        <taxon>Brassicales</taxon>
        <taxon>Brassicaceae</taxon>
        <taxon>Brassiceae</taxon>
        <taxon>Brassica</taxon>
    </lineage>
</organism>
<feature type="compositionally biased region" description="Polar residues" evidence="1">
    <location>
        <begin position="305"/>
        <end position="316"/>
    </location>
</feature>